<dbReference type="SUPFAM" id="SSF158573">
    <property type="entry name" value="GINS helical bundle-like"/>
    <property type="match status" value="1"/>
</dbReference>
<comment type="function">
    <text evidence="6">The GINS complex plays an essential role in the initiation of DNA replication.</text>
</comment>
<dbReference type="EMBL" id="LJIJ01000074">
    <property type="protein sequence ID" value="ODN03421.1"/>
    <property type="molecule type" value="Genomic_DNA"/>
</dbReference>
<reference evidence="8 9" key="1">
    <citation type="journal article" date="2016" name="Genome Biol. Evol.">
        <title>Gene Family Evolution Reflects Adaptation to Soil Environmental Stressors in the Genome of the Collembolan Orchesella cincta.</title>
        <authorList>
            <person name="Faddeeva-Vakhrusheva A."/>
            <person name="Derks M.F."/>
            <person name="Anvar S.Y."/>
            <person name="Agamennone V."/>
            <person name="Suring W."/>
            <person name="Smit S."/>
            <person name="van Straalen N.M."/>
            <person name="Roelofs D."/>
        </authorList>
    </citation>
    <scope>NUCLEOTIDE SEQUENCE [LARGE SCALE GENOMIC DNA]</scope>
    <source>
        <tissue evidence="8">Mixed pool</tissue>
    </source>
</reference>
<sequence>MRFLDPSQASTDLPAGSEIELPIWAARVLSKQKRAFISIKMPKFYGEGYREVLKADPTVVDLNKMGPQYYQSALQMCTLPSAEMEKISDSLPDILQKRVIAMADSYSLHRDVKSTDEVSNQMGNMLKFHHMDPLELQIFNDSKAASEDLDDWLKV</sequence>
<proteinExistence type="inferred from homology"/>
<comment type="caution">
    <text evidence="8">The sequence shown here is derived from an EMBL/GenBank/DDBJ whole genome shotgun (WGS) entry which is preliminary data.</text>
</comment>
<evidence type="ECO:0000256" key="3">
    <source>
        <dbReference type="ARBA" id="ARBA00022705"/>
    </source>
</evidence>
<evidence type="ECO:0000313" key="9">
    <source>
        <dbReference type="Proteomes" id="UP000094527"/>
    </source>
</evidence>
<evidence type="ECO:0000256" key="5">
    <source>
        <dbReference type="ARBA" id="ARBA00045258"/>
    </source>
</evidence>
<dbReference type="CDD" id="cd11713">
    <property type="entry name" value="GINS_A_psf3"/>
    <property type="match status" value="1"/>
</dbReference>
<keyword evidence="4 6" id="KW-0539">Nucleus</keyword>
<dbReference type="Pfam" id="PF05916">
    <property type="entry name" value="Sld5"/>
    <property type="match status" value="1"/>
</dbReference>
<feature type="domain" description="GINS subunit" evidence="7">
    <location>
        <begin position="47"/>
        <end position="153"/>
    </location>
</feature>
<dbReference type="Proteomes" id="UP000094527">
    <property type="component" value="Unassembled WGS sequence"/>
</dbReference>
<dbReference type="OrthoDB" id="10251744at2759"/>
<name>A0A1D2NDU2_ORCCI</name>
<dbReference type="Gene3D" id="1.20.58.2050">
    <property type="match status" value="1"/>
</dbReference>
<dbReference type="PANTHER" id="PTHR22768:SF0">
    <property type="entry name" value="DNA REPLICATION COMPLEX GINS PROTEIN PSF3"/>
    <property type="match status" value="1"/>
</dbReference>
<evidence type="ECO:0000256" key="2">
    <source>
        <dbReference type="ARBA" id="ARBA00006343"/>
    </source>
</evidence>
<comment type="subunit">
    <text evidence="6">Component of the GINS complex.</text>
</comment>
<accession>A0A1D2NDU2</accession>
<dbReference type="InterPro" id="IPR021151">
    <property type="entry name" value="GINS_A"/>
</dbReference>
<dbReference type="GO" id="GO:0000811">
    <property type="term" value="C:GINS complex"/>
    <property type="evidence" value="ECO:0007669"/>
    <property type="project" value="UniProtKB-UniRule"/>
</dbReference>
<dbReference type="OMA" id="YQSALQM"/>
<dbReference type="AlphaFoldDB" id="A0A1D2NDU2"/>
<dbReference type="InterPro" id="IPR036224">
    <property type="entry name" value="GINS_bundle-like_dom_sf"/>
</dbReference>
<evidence type="ECO:0000256" key="6">
    <source>
        <dbReference type="RuleBase" id="RU367161"/>
    </source>
</evidence>
<evidence type="ECO:0000256" key="1">
    <source>
        <dbReference type="ARBA" id="ARBA00004123"/>
    </source>
</evidence>
<dbReference type="PANTHER" id="PTHR22768">
    <property type="entry name" value="DNA REPLICATION COMPLEX GINS PROTEIN PSF3"/>
    <property type="match status" value="1"/>
</dbReference>
<comment type="subcellular location">
    <subcellularLocation>
        <location evidence="1 6">Nucleus</location>
    </subcellularLocation>
</comment>
<protein>
    <recommendedName>
        <fullName evidence="6">DNA replication complex GINS protein PSF3</fullName>
    </recommendedName>
</protein>
<dbReference type="InterPro" id="IPR010492">
    <property type="entry name" value="GINS_Psf3"/>
</dbReference>
<comment type="function">
    <text evidence="5">Required for correct functioning of the GINS complex, a complex that plays an essential role in the initiation of DNA replication, and progression of DNA replication forks. GINS complex is a core component of CDC45-MCM-GINS (CMG) helicase, the molecular machine that unwinds template DNA during replication, and around which the replisome is built.</text>
</comment>
<organism evidence="8 9">
    <name type="scientific">Orchesella cincta</name>
    <name type="common">Springtail</name>
    <name type="synonym">Podura cincta</name>
    <dbReference type="NCBI Taxonomy" id="48709"/>
    <lineage>
        <taxon>Eukaryota</taxon>
        <taxon>Metazoa</taxon>
        <taxon>Ecdysozoa</taxon>
        <taxon>Arthropoda</taxon>
        <taxon>Hexapoda</taxon>
        <taxon>Collembola</taxon>
        <taxon>Entomobryomorpha</taxon>
        <taxon>Entomobryoidea</taxon>
        <taxon>Orchesellidae</taxon>
        <taxon>Orchesellinae</taxon>
        <taxon>Orchesella</taxon>
    </lineage>
</organism>
<dbReference type="SUPFAM" id="SSF160059">
    <property type="entry name" value="PriA/YqbF domain"/>
    <property type="match status" value="1"/>
</dbReference>
<comment type="similarity">
    <text evidence="2 6">Belongs to the GINS3/PSF3 family.</text>
</comment>
<dbReference type="InterPro" id="IPR038437">
    <property type="entry name" value="GINS_Psf3_sf"/>
</dbReference>
<keyword evidence="3 6" id="KW-0235">DNA replication</keyword>
<dbReference type="GO" id="GO:1902975">
    <property type="term" value="P:mitotic DNA replication initiation"/>
    <property type="evidence" value="ECO:0007669"/>
    <property type="project" value="TreeGrafter"/>
</dbReference>
<gene>
    <name evidence="8" type="ORF">Ocin01_03261</name>
</gene>
<evidence type="ECO:0000256" key="4">
    <source>
        <dbReference type="ARBA" id="ARBA00023242"/>
    </source>
</evidence>
<evidence type="ECO:0000259" key="7">
    <source>
        <dbReference type="Pfam" id="PF05916"/>
    </source>
</evidence>
<evidence type="ECO:0000313" key="8">
    <source>
        <dbReference type="EMBL" id="ODN03421.1"/>
    </source>
</evidence>
<dbReference type="STRING" id="48709.A0A1D2NDU2"/>
<keyword evidence="9" id="KW-1185">Reference proteome</keyword>